<gene>
    <name evidence="2" type="ORF">ACFSBL_16735</name>
</gene>
<reference evidence="2 3" key="1">
    <citation type="journal article" date="2019" name="Int. J. Syst. Evol. Microbiol.">
        <title>The Global Catalogue of Microorganisms (GCM) 10K type strain sequencing project: providing services to taxonomists for standard genome sequencing and annotation.</title>
        <authorList>
            <consortium name="The Broad Institute Genomics Platform"/>
            <consortium name="The Broad Institute Genome Sequencing Center for Infectious Disease"/>
            <person name="Wu L."/>
            <person name="Ma J."/>
        </authorList>
    </citation>
    <scope>NUCLEOTIDE SEQUENCE [LARGE SCALE GENOMIC DNA]</scope>
    <source>
        <strain evidence="2 3">CGMCC 1.10390</strain>
    </source>
</reference>
<dbReference type="Pfam" id="PF24102">
    <property type="entry name" value="FLAD1_M"/>
    <property type="match status" value="1"/>
</dbReference>
<dbReference type="EMBL" id="JBHUDO010000003">
    <property type="protein sequence ID" value="MFD1647336.1"/>
    <property type="molecule type" value="Genomic_DNA"/>
</dbReference>
<dbReference type="InterPro" id="IPR056596">
    <property type="entry name" value="FLAD1_M"/>
</dbReference>
<dbReference type="AlphaFoldDB" id="A0ABD6DMQ6"/>
<dbReference type="InterPro" id="IPR001453">
    <property type="entry name" value="MoaB/Mog_dom"/>
</dbReference>
<accession>A0ABD6DMQ6</accession>
<keyword evidence="3" id="KW-1185">Reference proteome</keyword>
<dbReference type="InterPro" id="IPR050101">
    <property type="entry name" value="CinA"/>
</dbReference>
<feature type="domain" description="MoaB/Mog" evidence="1">
    <location>
        <begin position="4"/>
        <end position="176"/>
    </location>
</feature>
<protein>
    <submittedName>
        <fullName evidence="2">Competence/damage-inducible protein A</fullName>
    </submittedName>
</protein>
<evidence type="ECO:0000313" key="2">
    <source>
        <dbReference type="EMBL" id="MFD1647336.1"/>
    </source>
</evidence>
<dbReference type="Proteomes" id="UP001597034">
    <property type="component" value="Unassembled WGS sequence"/>
</dbReference>
<sequence>MQVAILTVGDEVLAGETTNTNAAWLAEELTGRGVTVTRILTVPDDEAVIAEWVREFSAGFDAVVVTGGIGGTPDDVTVEAVARAFDRPMVVREDQRERLVRRAEAFREANPDLAADYEFDVDFDAVASLPEGARTLVTDESWAPGCVVANVYVLPGIPEEMRAMFAVVADEFAGDRTSETVYTPTPEGALGGALGVVRERFDVAVGSYPAPVDEPGRIRVSGSDPDAVAAAVAWLRDHVETCEPPE</sequence>
<dbReference type="RefSeq" id="WP_256400605.1">
    <property type="nucleotide sequence ID" value="NZ_JANHJR010000003.1"/>
</dbReference>
<evidence type="ECO:0000313" key="3">
    <source>
        <dbReference type="Proteomes" id="UP001597034"/>
    </source>
</evidence>
<evidence type="ECO:0000259" key="1">
    <source>
        <dbReference type="SMART" id="SM00852"/>
    </source>
</evidence>
<name>A0ABD6DMQ6_9EURY</name>
<dbReference type="CDD" id="cd00885">
    <property type="entry name" value="cinA"/>
    <property type="match status" value="1"/>
</dbReference>
<dbReference type="NCBIfam" id="TIGR00177">
    <property type="entry name" value="molyb_syn"/>
    <property type="match status" value="1"/>
</dbReference>
<comment type="caution">
    <text evidence="2">The sequence shown here is derived from an EMBL/GenBank/DDBJ whole genome shotgun (WGS) entry which is preliminary data.</text>
</comment>
<dbReference type="SMART" id="SM00852">
    <property type="entry name" value="MoCF_biosynth"/>
    <property type="match status" value="1"/>
</dbReference>
<dbReference type="Gene3D" id="3.40.980.10">
    <property type="entry name" value="MoaB/Mog-like domain"/>
    <property type="match status" value="1"/>
</dbReference>
<dbReference type="Pfam" id="PF00994">
    <property type="entry name" value="MoCF_biosynth"/>
    <property type="match status" value="1"/>
</dbReference>
<organism evidence="2 3">
    <name type="scientific">Haloarchaeobius litoreus</name>
    <dbReference type="NCBI Taxonomy" id="755306"/>
    <lineage>
        <taxon>Archaea</taxon>
        <taxon>Methanobacteriati</taxon>
        <taxon>Methanobacteriota</taxon>
        <taxon>Stenosarchaea group</taxon>
        <taxon>Halobacteria</taxon>
        <taxon>Halobacteriales</taxon>
        <taxon>Halorubellaceae</taxon>
        <taxon>Haloarchaeobius</taxon>
    </lineage>
</organism>
<dbReference type="SUPFAM" id="SSF53218">
    <property type="entry name" value="Molybdenum cofactor biosynthesis proteins"/>
    <property type="match status" value="1"/>
</dbReference>
<dbReference type="PANTHER" id="PTHR13939:SF0">
    <property type="entry name" value="NMN AMIDOHYDROLASE-LIKE PROTEIN YFAY"/>
    <property type="match status" value="1"/>
</dbReference>
<dbReference type="InterPro" id="IPR036425">
    <property type="entry name" value="MoaB/Mog-like_dom_sf"/>
</dbReference>
<proteinExistence type="predicted"/>
<dbReference type="PANTHER" id="PTHR13939">
    <property type="entry name" value="NICOTINAMIDE-NUCLEOTIDE AMIDOHYDROLASE PNCC"/>
    <property type="match status" value="1"/>
</dbReference>